<sequence>MVVTSPAMFQTSTPANQKANEYFEFTYKTTTSTSYYPIYFSLQKIIVTWEPVELPKPGLPTIIEPTADSGDIFNKETNEYSYSATPPVLKFNKDTAADKLVYTINNENITESSTEYTDNGIDLSSITTATTIRIAGVNSKGLGEVLTITVNIKKPDAPTLDTNGINTTDTSVYPYFIDGKYGYISKVANIKINRPAGAETVYYTTDGTQPNIYSRTLGEDNTITLSETVVGQKTKVILTAANRGGMSTEALTIDCERFAVPTPSRPEIRRVSQSFTYKLPSQTGGAMRLYPDDFANYNNSGIITLENDKVVLEMAKAYANSYTGIGHGEIHEPQSAFIEYALTSNETLTDDAKFYRVNTFASQQNWGGIYVDQHKWVALSNKDVNQTGLFTGYNEIYLHLRATSITGTSSGGSNESDPNSELYTVSDVLTVKLVRKAPGAPGLKLNVEGGAKGTWTDRGGVASLSYMGSSSIVATKSSPGYSIEYCFVAAEDGKPWPGSDPGNAPITEIQNQDQTSVIALGSSGADAGKAGRLYVRQNDKAHTLPGEWAMLDVEPIHVDDYKLNDLNARPAQQALVRLTQDDAYGMKVMGVYETDAAAVNSKKTYYVYLMDQLGNPIKLVVNAQSMPKILEEYADTEGGTKTRLIKGDVIGRIYYHSITGDGNKMPEIWVTPGSEDYTDYLPASEATEGWATAGKAPADILEQPTVGVDNFNRKMRLRSLTWLGSNRVRTADGTELTLYSRLKVEGYDFQDDMEKVAAIADKGGTKLFAATGFVGQLNGQLALLTTENTLQCPGTPNLSAPNPISGQPDADGFVAVNAISDEVKLTITGNAHGESKFCWASNEEGNNTQPITNNTLTIKRPTGSNNTVKRVIWSELNGMKSLNPAKVKFIFHTPEKVASIEEFKTKEFANFANPDEGQTEYYQMTGKAIVEEITPEYLYVRDYNDSPMAELIEDEHMHRMLIHNSNGWDVLVADPAGGEARPLQKNDVITGFAIHPQHKNGNLLSESTGFARTFKVDKHDAAYSFAPEEIQAAPTDNFLFEEIHRMRLVTLKGVEVKRTTNTGADREEYPYNYTLQIDGTPRMRMDVFRRSGFAEAYAENTGFDLTGVVLLDSDNGTDKTFSFALLSFEGSAKVAMPEVYLDGIADKTLTEQPFVAGTIKMDAVKFTTDGAAINESEDNKVTIHYSIDGLDPLQNLGSRHEYEEGADELKLADHDVEIRAFASYPGMTPSDVVVRRFRKQSNDVQYILNFLNTAREGNAYRFTSSVKAVAKGGDYLFVAGSVGHYLPIYREGGWGNMAVKPGQYLKGFTVGYKVDEYGNRMAVATGYEHTFGNVADDGESVIKATPDEVSSISAANARRLVRISNVRVNAAGGRSGEWTITELSDGQTHPLMAGLLGEVEVTDAEGNPTGETLQDGETYNITGFVMLGELRTVPSDPEDADSEPTVESTVEFWPMSAVRVTRSAPVTAEMTNLAEEPVTDENGDIRATFNGMTEVSLSTTGHNATIYYWLESEETDESKATWYTYQRPFIITGQEKIHAKSQAEGMAESDHTHVILTPATMSGDVEFSVNAEPGMTTVTITAAAGSEIWYSTGTAGCDKRYTAGQKLTFEEETMLYACAKAPGMGRGPVSRMLVMVKEATPDDIETTGNSLQFSQEVTEEGFVKVTIEAVTPVAGGTIYYTTEAGKKLPGEGVRYDGPVVMKESGVIIAVMVIGGRPASQTYETNVWVVPVVTGIEDVDADRQESVRAEGNDIVAPAGSEVYDIAGRRVRPTGLASGIYIVRTPDGKAVKVRI</sequence>
<dbReference type="Proteomes" id="UP000244925">
    <property type="component" value="Unassembled WGS sequence"/>
</dbReference>
<proteinExistence type="predicted"/>
<accession>A0A2V1IS77</accession>
<gene>
    <name evidence="1" type="ORF">C5O25_12345</name>
</gene>
<reference evidence="2" key="1">
    <citation type="submission" date="2018-02" db="EMBL/GenBank/DDBJ databases">
        <authorList>
            <person name="Clavel T."/>
            <person name="Strowig T."/>
        </authorList>
    </citation>
    <scope>NUCLEOTIDE SEQUENCE [LARGE SCALE GENOMIC DNA]</scope>
    <source>
        <strain evidence="2">DSM 100764</strain>
    </source>
</reference>
<name>A0A2V1IS77_9BACT</name>
<evidence type="ECO:0000313" key="2">
    <source>
        <dbReference type="Proteomes" id="UP000244925"/>
    </source>
</evidence>
<comment type="caution">
    <text evidence="1">The sequence shown here is derived from an EMBL/GenBank/DDBJ whole genome shotgun (WGS) entry which is preliminary data.</text>
</comment>
<keyword evidence="2" id="KW-1185">Reference proteome</keyword>
<protein>
    <submittedName>
        <fullName evidence="1">Uncharacterized protein</fullName>
    </submittedName>
</protein>
<organism evidence="1 2">
    <name type="scientific">Paramuribaculum intestinale</name>
    <dbReference type="NCBI Taxonomy" id="2094151"/>
    <lineage>
        <taxon>Bacteria</taxon>
        <taxon>Pseudomonadati</taxon>
        <taxon>Bacteroidota</taxon>
        <taxon>Bacteroidia</taxon>
        <taxon>Bacteroidales</taxon>
        <taxon>Muribaculaceae</taxon>
        <taxon>Paramuribaculum</taxon>
    </lineage>
</organism>
<dbReference type="EMBL" id="PUBV01000054">
    <property type="protein sequence ID" value="PWB05812.1"/>
    <property type="molecule type" value="Genomic_DNA"/>
</dbReference>
<evidence type="ECO:0000313" key="1">
    <source>
        <dbReference type="EMBL" id="PWB05812.1"/>
    </source>
</evidence>